<dbReference type="InterPro" id="IPR021958">
    <property type="entry name" value="DUF3575"/>
</dbReference>
<dbReference type="AlphaFoldDB" id="A0A1W1Z4I4"/>
<evidence type="ECO:0000256" key="1">
    <source>
        <dbReference type="SAM" id="SignalP"/>
    </source>
</evidence>
<protein>
    <recommendedName>
        <fullName evidence="4">Outer membrane protein beta-barrel domain-containing protein</fullName>
    </recommendedName>
</protein>
<feature type="signal peptide" evidence="1">
    <location>
        <begin position="1"/>
        <end position="20"/>
    </location>
</feature>
<keyword evidence="1" id="KW-0732">Signal</keyword>
<dbReference type="Pfam" id="PF12099">
    <property type="entry name" value="DUF3575"/>
    <property type="match status" value="1"/>
</dbReference>
<name>A0A1W1Z4I4_9FLAO</name>
<proteinExistence type="predicted"/>
<reference evidence="2 3" key="1">
    <citation type="submission" date="2017-04" db="EMBL/GenBank/DDBJ databases">
        <authorList>
            <person name="Afonso C.L."/>
            <person name="Miller P.J."/>
            <person name="Scott M.A."/>
            <person name="Spackman E."/>
            <person name="Goraichik I."/>
            <person name="Dimitrov K.M."/>
            <person name="Suarez D.L."/>
            <person name="Swayne D.E."/>
        </authorList>
    </citation>
    <scope>NUCLEOTIDE SEQUENCE [LARGE SCALE GENOMIC DNA]</scope>
    <source>
        <strain evidence="2 3">DSM 21164</strain>
    </source>
</reference>
<evidence type="ECO:0000313" key="2">
    <source>
        <dbReference type="EMBL" id="SMC43293.1"/>
    </source>
</evidence>
<evidence type="ECO:0008006" key="4">
    <source>
        <dbReference type="Google" id="ProtNLM"/>
    </source>
</evidence>
<organism evidence="2 3">
    <name type="scientific">Cellulophaga tyrosinoxydans</name>
    <dbReference type="NCBI Taxonomy" id="504486"/>
    <lineage>
        <taxon>Bacteria</taxon>
        <taxon>Pseudomonadati</taxon>
        <taxon>Bacteroidota</taxon>
        <taxon>Flavobacteriia</taxon>
        <taxon>Flavobacteriales</taxon>
        <taxon>Flavobacteriaceae</taxon>
        <taxon>Cellulophaga</taxon>
    </lineage>
</organism>
<dbReference type="Proteomes" id="UP000192360">
    <property type="component" value="Unassembled WGS sequence"/>
</dbReference>
<keyword evidence="3" id="KW-1185">Reference proteome</keyword>
<accession>A0A1W1Z4I4</accession>
<feature type="chain" id="PRO_5013229846" description="Outer membrane protein beta-barrel domain-containing protein" evidence="1">
    <location>
        <begin position="21"/>
        <end position="172"/>
    </location>
</feature>
<dbReference type="STRING" id="504486.SAMN05660703_1125"/>
<evidence type="ECO:0000313" key="3">
    <source>
        <dbReference type="Proteomes" id="UP000192360"/>
    </source>
</evidence>
<dbReference type="EMBL" id="FWXO01000001">
    <property type="protein sequence ID" value="SMC43293.1"/>
    <property type="molecule type" value="Genomic_DNA"/>
</dbReference>
<dbReference type="RefSeq" id="WP_084060399.1">
    <property type="nucleotide sequence ID" value="NZ_FWXO01000001.1"/>
</dbReference>
<dbReference type="OrthoDB" id="768080at2"/>
<gene>
    <name evidence="2" type="ORF">SAMN05660703_1125</name>
</gene>
<sequence length="172" mass="19571">MNKLLVIAFLSIGSLTYSQAYRNYDQNQELKFNIGLFLATTTVEGSYEYFFTEDTSVGGTLYFDNTPLDYNGNFGIGPNFRAYFGYAPRSGFFAEAFALYYTGELDENYVNPHTLKNRYNTTALGIGLGHKFVTYSQKFSLEFNAGIGRNINPLEYQNTFMYRAGLSIGFRF</sequence>